<keyword evidence="5" id="KW-0804">Transcription</keyword>
<dbReference type="HOGENOM" id="CLU_047691_3_0_11"/>
<evidence type="ECO:0000259" key="7">
    <source>
        <dbReference type="Pfam" id="PF04542"/>
    </source>
</evidence>
<comment type="caution">
    <text evidence="9">The sequence shown here is derived from an EMBL/GenBank/DDBJ whole genome shotgun (WGS) entry which is preliminary data.</text>
</comment>
<accession>A0A010ZUJ6</accession>
<evidence type="ECO:0000313" key="10">
    <source>
        <dbReference type="Proteomes" id="UP000021053"/>
    </source>
</evidence>
<dbReference type="InterPro" id="IPR013324">
    <property type="entry name" value="RNA_pol_sigma_r3/r4-like"/>
</dbReference>
<feature type="domain" description="RNA polymerase sigma-70 region 2" evidence="7">
    <location>
        <begin position="23"/>
        <end position="89"/>
    </location>
</feature>
<evidence type="ECO:0000256" key="5">
    <source>
        <dbReference type="ARBA" id="ARBA00023163"/>
    </source>
</evidence>
<keyword evidence="4" id="KW-0238">DNA-binding</keyword>
<protein>
    <submittedName>
        <fullName evidence="9">RNA polymerase sigma factor, sigma-70 family</fullName>
    </submittedName>
</protein>
<evidence type="ECO:0000256" key="1">
    <source>
        <dbReference type="ARBA" id="ARBA00010641"/>
    </source>
</evidence>
<evidence type="ECO:0000256" key="2">
    <source>
        <dbReference type="ARBA" id="ARBA00023015"/>
    </source>
</evidence>
<dbReference type="PANTHER" id="PTHR43133:SF8">
    <property type="entry name" value="RNA POLYMERASE SIGMA FACTOR HI_1459-RELATED"/>
    <property type="match status" value="1"/>
</dbReference>
<feature type="domain" description="RNA polymerase sigma factor 70 region 4 type 2" evidence="8">
    <location>
        <begin position="119"/>
        <end position="170"/>
    </location>
</feature>
<dbReference type="InterPro" id="IPR007627">
    <property type="entry name" value="RNA_pol_sigma70_r2"/>
</dbReference>
<sequence length="180" mass="19616">MDDPDLPLLTAVARGDQRALEVLYERHGQALLAYAVSMLGDLAAAQEAVQDTMLACWRQASGFASRSTVRTWLFGIVRRQGLSRLRRRTEPSMDTRDLSVADSSPGPEQTALARAEVAEVRAALKHLSDEHREVLWLTFGAELPQAGIAEMLGIPVGTVKSRLHLARAALGAALPEEAHR</sequence>
<keyword evidence="3" id="KW-0731">Sigma factor</keyword>
<proteinExistence type="inferred from homology"/>
<dbReference type="InterPro" id="IPR013325">
    <property type="entry name" value="RNA_pol_sigma_r2"/>
</dbReference>
<dbReference type="InterPro" id="IPR014284">
    <property type="entry name" value="RNA_pol_sigma-70_dom"/>
</dbReference>
<dbReference type="Pfam" id="PF04542">
    <property type="entry name" value="Sigma70_r2"/>
    <property type="match status" value="1"/>
</dbReference>
<dbReference type="GO" id="GO:0006352">
    <property type="term" value="P:DNA-templated transcription initiation"/>
    <property type="evidence" value="ECO:0007669"/>
    <property type="project" value="InterPro"/>
</dbReference>
<evidence type="ECO:0000256" key="3">
    <source>
        <dbReference type="ARBA" id="ARBA00023082"/>
    </source>
</evidence>
<dbReference type="PANTHER" id="PTHR43133">
    <property type="entry name" value="RNA POLYMERASE ECF-TYPE SIGMA FACTO"/>
    <property type="match status" value="1"/>
</dbReference>
<dbReference type="GO" id="GO:0003677">
    <property type="term" value="F:DNA binding"/>
    <property type="evidence" value="ECO:0007669"/>
    <property type="project" value="UniProtKB-KW"/>
</dbReference>
<feature type="compositionally biased region" description="Basic and acidic residues" evidence="6">
    <location>
        <begin position="88"/>
        <end position="99"/>
    </location>
</feature>
<dbReference type="InterPro" id="IPR036388">
    <property type="entry name" value="WH-like_DNA-bd_sf"/>
</dbReference>
<reference evidence="9 10" key="1">
    <citation type="submission" date="2013-07" db="EMBL/GenBank/DDBJ databases">
        <authorList>
            <consortium name="DOE Joint Genome Institute"/>
            <person name="Eisen J."/>
            <person name="Huntemann M."/>
            <person name="Han J."/>
            <person name="Chen A."/>
            <person name="Kyrpides N."/>
            <person name="Mavromatis K."/>
            <person name="Markowitz V."/>
            <person name="Palaniappan K."/>
            <person name="Ivanova N."/>
            <person name="Schaumberg A."/>
            <person name="Pati A."/>
            <person name="Liolios K."/>
            <person name="Nordberg H.P."/>
            <person name="Cantor M.N."/>
            <person name="Hua S.X."/>
            <person name="Woyke T."/>
        </authorList>
    </citation>
    <scope>NUCLEOTIDE SEQUENCE [LARGE SCALE GENOMIC DNA]</scope>
    <source>
        <strain evidence="9 10">DSM 44712</strain>
    </source>
</reference>
<dbReference type="EMBL" id="JFBT01000001">
    <property type="protein sequence ID" value="EXG82354.1"/>
    <property type="molecule type" value="Genomic_DNA"/>
</dbReference>
<dbReference type="Gene3D" id="1.10.1740.10">
    <property type="match status" value="1"/>
</dbReference>
<dbReference type="GO" id="GO:0016987">
    <property type="term" value="F:sigma factor activity"/>
    <property type="evidence" value="ECO:0007669"/>
    <property type="project" value="UniProtKB-KW"/>
</dbReference>
<evidence type="ECO:0000259" key="8">
    <source>
        <dbReference type="Pfam" id="PF08281"/>
    </source>
</evidence>
<dbReference type="AlphaFoldDB" id="A0A010ZUJ6"/>
<dbReference type="Pfam" id="PF08281">
    <property type="entry name" value="Sigma70_r4_2"/>
    <property type="match status" value="1"/>
</dbReference>
<feature type="region of interest" description="Disordered" evidence="6">
    <location>
        <begin position="87"/>
        <end position="108"/>
    </location>
</feature>
<dbReference type="RefSeq" id="WP_035852076.1">
    <property type="nucleotide sequence ID" value="NZ_KK073874.1"/>
</dbReference>
<dbReference type="SUPFAM" id="SSF88659">
    <property type="entry name" value="Sigma3 and sigma4 domains of RNA polymerase sigma factors"/>
    <property type="match status" value="1"/>
</dbReference>
<keyword evidence="2" id="KW-0805">Transcription regulation</keyword>
<evidence type="ECO:0000256" key="4">
    <source>
        <dbReference type="ARBA" id="ARBA00023125"/>
    </source>
</evidence>
<gene>
    <name evidence="9" type="ORF">CryarDRAFT_3530</name>
</gene>
<evidence type="ECO:0000256" key="6">
    <source>
        <dbReference type="SAM" id="MobiDB-lite"/>
    </source>
</evidence>
<dbReference type="OrthoDB" id="3698333at2"/>
<dbReference type="Gene3D" id="1.10.10.10">
    <property type="entry name" value="Winged helix-like DNA-binding domain superfamily/Winged helix DNA-binding domain"/>
    <property type="match status" value="1"/>
</dbReference>
<organism evidence="9 10">
    <name type="scientific">Cryptosporangium arvum DSM 44712</name>
    <dbReference type="NCBI Taxonomy" id="927661"/>
    <lineage>
        <taxon>Bacteria</taxon>
        <taxon>Bacillati</taxon>
        <taxon>Actinomycetota</taxon>
        <taxon>Actinomycetes</taxon>
        <taxon>Cryptosporangiales</taxon>
        <taxon>Cryptosporangiaceae</taxon>
        <taxon>Cryptosporangium</taxon>
    </lineage>
</organism>
<name>A0A010ZUJ6_9ACTN</name>
<dbReference type="NCBIfam" id="TIGR02937">
    <property type="entry name" value="sigma70-ECF"/>
    <property type="match status" value="1"/>
</dbReference>
<evidence type="ECO:0000313" key="9">
    <source>
        <dbReference type="EMBL" id="EXG82354.1"/>
    </source>
</evidence>
<dbReference type="SUPFAM" id="SSF88946">
    <property type="entry name" value="Sigma2 domain of RNA polymerase sigma factors"/>
    <property type="match status" value="1"/>
</dbReference>
<dbReference type="CDD" id="cd06171">
    <property type="entry name" value="Sigma70_r4"/>
    <property type="match status" value="1"/>
</dbReference>
<dbReference type="InterPro" id="IPR013249">
    <property type="entry name" value="RNA_pol_sigma70_r4_t2"/>
</dbReference>
<comment type="similarity">
    <text evidence="1">Belongs to the sigma-70 factor family. ECF subfamily.</text>
</comment>
<dbReference type="PATRIC" id="fig|927661.3.peg.3487"/>
<dbReference type="InterPro" id="IPR039425">
    <property type="entry name" value="RNA_pol_sigma-70-like"/>
</dbReference>
<dbReference type="Proteomes" id="UP000021053">
    <property type="component" value="Unassembled WGS sequence"/>
</dbReference>
<keyword evidence="10" id="KW-1185">Reference proteome</keyword>